<dbReference type="Proteomes" id="UP000828048">
    <property type="component" value="Chromosome 7"/>
</dbReference>
<sequence length="768" mass="82738">MASRIKEDEKNERTIRSLLKLPDNRRCINCNSLGPQYVCTNFSTFVCTACSGIHREFTHRVKSISMAKFTSQEVSALQGGGNASAKEIYFKEWDPQRHSAPDSSNVERLRDFIKHVYVDRRYTGERSFDKSSSGKTGEGEDSYENRRETYQGGSRSPPYEDTYERRYSDRPSPGGRSDDKNYRSESRSPPYEETYERRYSDRPSPGGRSDDKNYRNSYDERRSPGHDQESRQYGDFRKSPAHAGIVNDWRREDRFGNGRRSDDGRISDGSSKMEGKSPDRQKDVDVASPPIVRPVREILGENVVPLKIIGPPKADGSIRAQSTGSSSSLAPSNVTPAEIKSDIGTLIDFDAVPEPPAIATVPQTQQTVPAQTVVQPTASSNAENWAFFDSPTEVKVTQAPSNANSLESVLSVLSVQTTGMPGSGGISTTSHVGSISALPSSSNSFGAPVGQMSMLTLDSNPPPATTINNLTMFPPTGAPVGHASVSPFGVGAPAAAPGPMSAMPSNGVGQWPTMLPQQHAFFPVSGIQPSAHSFTPPVSGPSSNQPWNSSIPTNTQGPYGIPATQTSQIVSSHQEVKPVGRKELPQDLFAPTYPSYPPVAGWQTGPSHGFGFNMQYNTPRPMQTFPQSFQSSNPFDLSNEASSAQAPTFPSMASLQGALPNMSAPAGLLRASSLDTPLPTWMQSQSSYLPGMPPQAPSFASAMPPSAYMGQQVPNNLPPRQHSMVGFGGEVAASGSTNPNQPIQQLSRMYSAPATPNTFNAVGGNPFG</sequence>
<proteinExistence type="predicted"/>
<protein>
    <submittedName>
        <fullName evidence="1">Uncharacterized protein</fullName>
    </submittedName>
</protein>
<evidence type="ECO:0000313" key="2">
    <source>
        <dbReference type="Proteomes" id="UP000828048"/>
    </source>
</evidence>
<evidence type="ECO:0000313" key="1">
    <source>
        <dbReference type="EMBL" id="KAH7849715.1"/>
    </source>
</evidence>
<comment type="caution">
    <text evidence="1">The sequence shown here is derived from an EMBL/GenBank/DDBJ whole genome shotgun (WGS) entry which is preliminary data.</text>
</comment>
<gene>
    <name evidence="1" type="ORF">Vadar_021985</name>
</gene>
<dbReference type="EMBL" id="CM037157">
    <property type="protein sequence ID" value="KAH7849715.1"/>
    <property type="molecule type" value="Genomic_DNA"/>
</dbReference>
<organism evidence="1 2">
    <name type="scientific">Vaccinium darrowii</name>
    <dbReference type="NCBI Taxonomy" id="229202"/>
    <lineage>
        <taxon>Eukaryota</taxon>
        <taxon>Viridiplantae</taxon>
        <taxon>Streptophyta</taxon>
        <taxon>Embryophyta</taxon>
        <taxon>Tracheophyta</taxon>
        <taxon>Spermatophyta</taxon>
        <taxon>Magnoliopsida</taxon>
        <taxon>eudicotyledons</taxon>
        <taxon>Gunneridae</taxon>
        <taxon>Pentapetalae</taxon>
        <taxon>asterids</taxon>
        <taxon>Ericales</taxon>
        <taxon>Ericaceae</taxon>
        <taxon>Vaccinioideae</taxon>
        <taxon>Vaccinieae</taxon>
        <taxon>Vaccinium</taxon>
    </lineage>
</organism>
<keyword evidence="2" id="KW-1185">Reference proteome</keyword>
<accession>A0ACB7Y808</accession>
<name>A0ACB7Y808_9ERIC</name>
<reference evidence="1 2" key="1">
    <citation type="journal article" date="2021" name="Hortic Res">
        <title>High-quality reference genome and annotation aids understanding of berry development for evergreen blueberry (Vaccinium darrowii).</title>
        <authorList>
            <person name="Yu J."/>
            <person name="Hulse-Kemp A.M."/>
            <person name="Babiker E."/>
            <person name="Staton M."/>
        </authorList>
    </citation>
    <scope>NUCLEOTIDE SEQUENCE [LARGE SCALE GENOMIC DNA]</scope>
    <source>
        <strain evidence="2">cv. NJ 8807/NJ 8810</strain>
        <tissue evidence="1">Young leaf</tissue>
    </source>
</reference>